<feature type="domain" description="J" evidence="2">
    <location>
        <begin position="64"/>
        <end position="134"/>
    </location>
</feature>
<dbReference type="PANTHER" id="PTHR45295">
    <property type="entry name" value="CHAPERONE PROTEIN DNAJ C76, CHLOROPLASTIC"/>
    <property type="match status" value="1"/>
</dbReference>
<feature type="compositionally biased region" description="Polar residues" evidence="1">
    <location>
        <begin position="247"/>
        <end position="268"/>
    </location>
</feature>
<evidence type="ECO:0000256" key="1">
    <source>
        <dbReference type="SAM" id="MobiDB-lite"/>
    </source>
</evidence>
<proteinExistence type="predicted"/>
<dbReference type="Gene3D" id="3.30.70.20">
    <property type="match status" value="1"/>
</dbReference>
<dbReference type="SMART" id="SM00271">
    <property type="entry name" value="DnaJ"/>
    <property type="match status" value="1"/>
</dbReference>
<dbReference type="InterPro" id="IPR001623">
    <property type="entry name" value="DnaJ_domain"/>
</dbReference>
<dbReference type="AlphaFoldDB" id="A5AST1"/>
<dbReference type="PROSITE" id="PS50076">
    <property type="entry name" value="DNAJ_2"/>
    <property type="match status" value="1"/>
</dbReference>
<dbReference type="PANTHER" id="PTHR45295:SF3">
    <property type="entry name" value="CHAPERONE DNAJ-DOMAIN SUPERFAMILY PROTEIN"/>
    <property type="match status" value="1"/>
</dbReference>
<dbReference type="SUPFAM" id="SSF46565">
    <property type="entry name" value="Chaperone J-domain"/>
    <property type="match status" value="1"/>
</dbReference>
<dbReference type="InterPro" id="IPR036869">
    <property type="entry name" value="J_dom_sf"/>
</dbReference>
<dbReference type="Pfam" id="PF00226">
    <property type="entry name" value="DnaJ"/>
    <property type="match status" value="1"/>
</dbReference>
<organism evidence="3">
    <name type="scientific">Vitis vinifera</name>
    <name type="common">Grape</name>
    <dbReference type="NCBI Taxonomy" id="29760"/>
    <lineage>
        <taxon>Eukaryota</taxon>
        <taxon>Viridiplantae</taxon>
        <taxon>Streptophyta</taxon>
        <taxon>Embryophyta</taxon>
        <taxon>Tracheophyta</taxon>
        <taxon>Spermatophyta</taxon>
        <taxon>Magnoliopsida</taxon>
        <taxon>eudicotyledons</taxon>
        <taxon>Gunneridae</taxon>
        <taxon>Pentapetalae</taxon>
        <taxon>rosids</taxon>
        <taxon>Vitales</taxon>
        <taxon>Vitaceae</taxon>
        <taxon>Viteae</taxon>
        <taxon>Vitis</taxon>
    </lineage>
</organism>
<dbReference type="ExpressionAtlas" id="A5AST1">
    <property type="expression patterns" value="baseline and differential"/>
</dbReference>
<evidence type="ECO:0000313" key="3">
    <source>
        <dbReference type="EMBL" id="CAN60541.1"/>
    </source>
</evidence>
<protein>
    <recommendedName>
        <fullName evidence="2">J domain-containing protein</fullName>
    </recommendedName>
</protein>
<evidence type="ECO:0000259" key="2">
    <source>
        <dbReference type="PROSITE" id="PS50076"/>
    </source>
</evidence>
<name>A5AST1_VITVI</name>
<feature type="region of interest" description="Disordered" evidence="1">
    <location>
        <begin position="246"/>
        <end position="268"/>
    </location>
</feature>
<dbReference type="CDD" id="cd06257">
    <property type="entry name" value="DnaJ"/>
    <property type="match status" value="1"/>
</dbReference>
<dbReference type="Gene3D" id="1.10.287.110">
    <property type="entry name" value="DnaJ domain"/>
    <property type="match status" value="1"/>
</dbReference>
<accession>A5AST1</accession>
<reference evidence="3" key="1">
    <citation type="journal article" date="2007" name="PLoS ONE">
        <title>The first genome sequence of an elite grapevine cultivar (Pinot noir Vitis vinifera L.): coping with a highly heterozygous genome.</title>
        <authorList>
            <person name="Velasco R."/>
            <person name="Zharkikh A."/>
            <person name="Troggio M."/>
            <person name="Cartwright D.A."/>
            <person name="Cestaro A."/>
            <person name="Pruss D."/>
            <person name="Pindo M."/>
            <person name="FitzGerald L.M."/>
            <person name="Vezzulli S."/>
            <person name="Reid J."/>
            <person name="Malacarne G."/>
            <person name="Iliev D."/>
            <person name="Coppola G."/>
            <person name="Wardell B."/>
            <person name="Micheletti D."/>
            <person name="Macalma T."/>
            <person name="Facci M."/>
            <person name="Mitchell J.T."/>
            <person name="Perazzolli M."/>
            <person name="Eldredge G."/>
            <person name="Gatto P."/>
            <person name="Oyzerski R."/>
            <person name="Moretto M."/>
            <person name="Gutin N."/>
            <person name="Stefanini M."/>
            <person name="Chen Y."/>
            <person name="Segala C."/>
            <person name="Davenport C."/>
            <person name="Dematte L."/>
            <person name="Mraz A."/>
            <person name="Battilana J."/>
            <person name="Stormo K."/>
            <person name="Costa F."/>
            <person name="Tao Q."/>
            <person name="Si-Ammour A."/>
            <person name="Harkins T."/>
            <person name="Lackey A."/>
            <person name="Perbost C."/>
            <person name="Taillon B."/>
            <person name="Stella A."/>
            <person name="Solovyev V."/>
            <person name="Fawcett J.A."/>
            <person name="Sterck L."/>
            <person name="Vandepoele K."/>
            <person name="Grando S.M."/>
            <person name="Toppo S."/>
            <person name="Moser C."/>
            <person name="Lanchbury J."/>
            <person name="Bogden R."/>
            <person name="Skolnick M."/>
            <person name="Sgaramella V."/>
            <person name="Bhatnagar S.K."/>
            <person name="Fontana P."/>
            <person name="Gutin A."/>
            <person name="Van de Peer Y."/>
            <person name="Salamini F."/>
            <person name="Viola R."/>
        </authorList>
    </citation>
    <scope>NUCLEOTIDE SEQUENCE</scope>
</reference>
<sequence>MGCLVLYNSTLPINTVSKSVTNLNGFNFPATFKTSLSFSSSSTSRFTVNCRDRTGEEPKLSDSSAYAVLGVDPSCSAAELKAAFRAKVKQFHPDVNKEGGDSDKMIRLVIQAYELLSCCSRSEIIERECLDPFDEPECEAFDLFVNEVLCVGNGCPYSCVNKAPHAFTFVSSTGTARATSQGHGEDYQVQLAVGQCPRSCIHYVTPSQRIVLEELLDSILDTPYDTSAEADLLYSLIVKARFENNRYQKPKNQPKGSTQHASSQRQSITSHYADTATYANAPCHIRWRGCLMRSTRSVGSDEANRVKFHPLKRMIQKSGSAR</sequence>
<dbReference type="PRINTS" id="PR00625">
    <property type="entry name" value="JDOMAIN"/>
</dbReference>
<gene>
    <name evidence="3" type="ORF">VITISV_018290</name>
</gene>
<dbReference type="EMBL" id="AM434210">
    <property type="protein sequence ID" value="CAN60541.1"/>
    <property type="molecule type" value="Genomic_DNA"/>
</dbReference>